<evidence type="ECO:0000256" key="1">
    <source>
        <dbReference type="SAM" id="Phobius"/>
    </source>
</evidence>
<evidence type="ECO:0000313" key="3">
    <source>
        <dbReference type="Proteomes" id="UP001596047"/>
    </source>
</evidence>
<gene>
    <name evidence="2" type="ORF">ACFPYJ_16495</name>
</gene>
<sequence>MKRRFKGFKGLKLAILIASLLILVIIGVKVLHGGHGHDFGGGKRAVIAQHGQVFVIDRGHGFEMGQGRMFSRGEGREHGGMDGGELLGKIGWVLLIVGLVVFWLYRRVKRFSPRAAQVSPMLEMTPPTPTRNTDLLDEWENNINREENKHGDI</sequence>
<proteinExistence type="predicted"/>
<protein>
    <submittedName>
        <fullName evidence="2">Uncharacterized protein</fullName>
    </submittedName>
</protein>
<keyword evidence="1" id="KW-1133">Transmembrane helix</keyword>
<keyword evidence="1" id="KW-0812">Transmembrane</keyword>
<accession>A0ABW0W2T4</accession>
<dbReference type="Proteomes" id="UP001596047">
    <property type="component" value="Unassembled WGS sequence"/>
</dbReference>
<dbReference type="RefSeq" id="WP_379189272.1">
    <property type="nucleotide sequence ID" value="NZ_JBHSOW010000060.1"/>
</dbReference>
<dbReference type="EMBL" id="JBHSOW010000060">
    <property type="protein sequence ID" value="MFC5650695.1"/>
    <property type="molecule type" value="Genomic_DNA"/>
</dbReference>
<name>A0ABW0W2T4_9BACL</name>
<comment type="caution">
    <text evidence="2">The sequence shown here is derived from an EMBL/GenBank/DDBJ whole genome shotgun (WGS) entry which is preliminary data.</text>
</comment>
<feature type="transmembrane region" description="Helical" evidence="1">
    <location>
        <begin position="86"/>
        <end position="105"/>
    </location>
</feature>
<keyword evidence="3" id="KW-1185">Reference proteome</keyword>
<evidence type="ECO:0000313" key="2">
    <source>
        <dbReference type="EMBL" id="MFC5650695.1"/>
    </source>
</evidence>
<organism evidence="2 3">
    <name type="scientific">Paenibacillus solisilvae</name>
    <dbReference type="NCBI Taxonomy" id="2486751"/>
    <lineage>
        <taxon>Bacteria</taxon>
        <taxon>Bacillati</taxon>
        <taxon>Bacillota</taxon>
        <taxon>Bacilli</taxon>
        <taxon>Bacillales</taxon>
        <taxon>Paenibacillaceae</taxon>
        <taxon>Paenibacillus</taxon>
    </lineage>
</organism>
<feature type="transmembrane region" description="Helical" evidence="1">
    <location>
        <begin position="12"/>
        <end position="31"/>
    </location>
</feature>
<keyword evidence="1" id="KW-0472">Membrane</keyword>
<reference evidence="3" key="1">
    <citation type="journal article" date="2019" name="Int. J. Syst. Evol. Microbiol.">
        <title>The Global Catalogue of Microorganisms (GCM) 10K type strain sequencing project: providing services to taxonomists for standard genome sequencing and annotation.</title>
        <authorList>
            <consortium name="The Broad Institute Genomics Platform"/>
            <consortium name="The Broad Institute Genome Sequencing Center for Infectious Disease"/>
            <person name="Wu L."/>
            <person name="Ma J."/>
        </authorList>
    </citation>
    <scope>NUCLEOTIDE SEQUENCE [LARGE SCALE GENOMIC DNA]</scope>
    <source>
        <strain evidence="3">CGMCC 1.3240</strain>
    </source>
</reference>